<comment type="caution">
    <text evidence="1">The sequence shown here is derived from an EMBL/GenBank/DDBJ whole genome shotgun (WGS) entry which is preliminary data.</text>
</comment>
<dbReference type="AlphaFoldDB" id="A0A9P0TIS3"/>
<protein>
    <submittedName>
        <fullName evidence="1">Uncharacterized protein</fullName>
    </submittedName>
</protein>
<proteinExistence type="predicted"/>
<evidence type="ECO:0000313" key="1">
    <source>
        <dbReference type="EMBL" id="CAH4029543.1"/>
    </source>
</evidence>
<sequence length="114" mass="12936">MPIRANKTYFRTISYSVPKRILGVSTKPRLYIVPTITNSKQETFNQNSSTVMDEDEIPNISDKADNEIVNNIMEETNGNATSIEHFYDDSPVNDIVSENEMNTDIEESNEDADN</sequence>
<name>A0A9P0TIS3_PIEBR</name>
<organism evidence="1 2">
    <name type="scientific">Pieris brassicae</name>
    <name type="common">White butterfly</name>
    <name type="synonym">Large white butterfly</name>
    <dbReference type="NCBI Taxonomy" id="7116"/>
    <lineage>
        <taxon>Eukaryota</taxon>
        <taxon>Metazoa</taxon>
        <taxon>Ecdysozoa</taxon>
        <taxon>Arthropoda</taxon>
        <taxon>Hexapoda</taxon>
        <taxon>Insecta</taxon>
        <taxon>Pterygota</taxon>
        <taxon>Neoptera</taxon>
        <taxon>Endopterygota</taxon>
        <taxon>Lepidoptera</taxon>
        <taxon>Glossata</taxon>
        <taxon>Ditrysia</taxon>
        <taxon>Papilionoidea</taxon>
        <taxon>Pieridae</taxon>
        <taxon>Pierinae</taxon>
        <taxon>Pieris</taxon>
    </lineage>
</organism>
<gene>
    <name evidence="1" type="ORF">PIBRA_LOCUS6287</name>
</gene>
<accession>A0A9P0TIS3</accession>
<dbReference type="Proteomes" id="UP001152562">
    <property type="component" value="Unassembled WGS sequence"/>
</dbReference>
<dbReference type="EMBL" id="CALOZG010000008">
    <property type="protein sequence ID" value="CAH4029543.1"/>
    <property type="molecule type" value="Genomic_DNA"/>
</dbReference>
<evidence type="ECO:0000313" key="2">
    <source>
        <dbReference type="Proteomes" id="UP001152562"/>
    </source>
</evidence>
<keyword evidence="2" id="KW-1185">Reference proteome</keyword>
<reference evidence="1" key="1">
    <citation type="submission" date="2022-05" db="EMBL/GenBank/DDBJ databases">
        <authorList>
            <person name="Okamura Y."/>
        </authorList>
    </citation>
    <scope>NUCLEOTIDE SEQUENCE</scope>
</reference>